<dbReference type="SMART" id="SM00332">
    <property type="entry name" value="PP2Cc"/>
    <property type="match status" value="1"/>
</dbReference>
<evidence type="ECO:0000313" key="14">
    <source>
        <dbReference type="Proteomes" id="UP000612746"/>
    </source>
</evidence>
<dbReference type="PROSITE" id="PS51746">
    <property type="entry name" value="PPM_2"/>
    <property type="match status" value="1"/>
</dbReference>
<feature type="region of interest" description="Disordered" evidence="11">
    <location>
        <begin position="325"/>
        <end position="353"/>
    </location>
</feature>
<dbReference type="PANTHER" id="PTHR13832">
    <property type="entry name" value="PROTEIN PHOSPHATASE 2C"/>
    <property type="match status" value="1"/>
</dbReference>
<keyword evidence="7 10" id="KW-0904">Protein phosphatase</keyword>
<feature type="domain" description="PPM-type phosphatase" evidence="12">
    <location>
        <begin position="23"/>
        <end position="305"/>
    </location>
</feature>
<evidence type="ECO:0000256" key="11">
    <source>
        <dbReference type="SAM" id="MobiDB-lite"/>
    </source>
</evidence>
<comment type="cofactor">
    <cofactor evidence="1">
        <name>Mn(2+)</name>
        <dbReference type="ChEBI" id="CHEBI:29035"/>
    </cofactor>
</comment>
<name>A0A8H7PNH7_9FUNG</name>
<dbReference type="PANTHER" id="PTHR13832:SF565">
    <property type="entry name" value="AT28366P-RELATED"/>
    <property type="match status" value="1"/>
</dbReference>
<feature type="compositionally biased region" description="Basic and acidic residues" evidence="11">
    <location>
        <begin position="328"/>
        <end position="339"/>
    </location>
</feature>
<sequence>MGQTLSEPVVEKHSIEGGDPRVIYGASEMQGWRITMEDAHTTIPNLENTGTSFFAVFDGHGAHPQRYHIFYLLSLIGAFPGAAVAKYCGQYLHKKVLNEPTFAEKKYENALRDGFLKTDQDLREDKEFANDSSGCTAVVAIITEDNHVLVSNAGDSRAVISIHGKCKPLSYDHKPVNRTESSRIVAAGGFVEFGRVNGNLALSRAIGDFEFKQNNSLPATEQIVTANPDIIEHVLGDDDEFMIVACDGIWDCKTNQEAVDFVRAGLGQRKSLKAICEELMDDCLAPNSEIGGVGCDNMTVVIVGILNGKTEDEWRDWMVSRCQSAVSKKAEQDEAKRNQEEEEEHEPSVSTIS</sequence>
<keyword evidence="6 10" id="KW-0378">Hydrolase</keyword>
<comment type="caution">
    <text evidence="13">The sequence shown here is derived from an EMBL/GenBank/DDBJ whole genome shotgun (WGS) entry which is preliminary data.</text>
</comment>
<gene>
    <name evidence="13" type="ORF">INT44_007308</name>
</gene>
<evidence type="ECO:0000256" key="8">
    <source>
        <dbReference type="ARBA" id="ARBA00023211"/>
    </source>
</evidence>
<dbReference type="Proteomes" id="UP000612746">
    <property type="component" value="Unassembled WGS sequence"/>
</dbReference>
<evidence type="ECO:0000256" key="9">
    <source>
        <dbReference type="ARBA" id="ARBA00048832"/>
    </source>
</evidence>
<dbReference type="PROSITE" id="PS01032">
    <property type="entry name" value="PPM_1"/>
    <property type="match status" value="1"/>
</dbReference>
<dbReference type="FunFam" id="3.60.40.10:FF:000016">
    <property type="entry name" value="Protein phosphatase 2C"/>
    <property type="match status" value="1"/>
</dbReference>
<accession>A0A8H7PNH7</accession>
<keyword evidence="8" id="KW-0464">Manganese</keyword>
<dbReference type="CDD" id="cd00143">
    <property type="entry name" value="PP2Cc"/>
    <property type="match status" value="1"/>
</dbReference>
<reference evidence="13" key="1">
    <citation type="submission" date="2020-12" db="EMBL/GenBank/DDBJ databases">
        <title>Metabolic potential, ecology and presence of endohyphal bacteria is reflected in genomic diversity of Mucoromycotina.</title>
        <authorList>
            <person name="Muszewska A."/>
            <person name="Okrasinska A."/>
            <person name="Steczkiewicz K."/>
            <person name="Drgas O."/>
            <person name="Orlowska M."/>
            <person name="Perlinska-Lenart U."/>
            <person name="Aleksandrzak-Piekarczyk T."/>
            <person name="Szatraj K."/>
            <person name="Zielenkiewicz U."/>
            <person name="Pilsyk S."/>
            <person name="Malc E."/>
            <person name="Mieczkowski P."/>
            <person name="Kruszewska J.S."/>
            <person name="Biernat P."/>
            <person name="Pawlowska J."/>
        </authorList>
    </citation>
    <scope>NUCLEOTIDE SEQUENCE</scope>
    <source>
        <strain evidence="13">WA0000051536</strain>
    </source>
</reference>
<dbReference type="EMBL" id="JAEPRA010000013">
    <property type="protein sequence ID" value="KAG2176644.1"/>
    <property type="molecule type" value="Genomic_DNA"/>
</dbReference>
<evidence type="ECO:0000259" key="12">
    <source>
        <dbReference type="PROSITE" id="PS51746"/>
    </source>
</evidence>
<dbReference type="InterPro" id="IPR015655">
    <property type="entry name" value="PP2C"/>
</dbReference>
<dbReference type="GO" id="GO:0046872">
    <property type="term" value="F:metal ion binding"/>
    <property type="evidence" value="ECO:0007669"/>
    <property type="project" value="UniProtKB-KW"/>
</dbReference>
<dbReference type="GO" id="GO:0004722">
    <property type="term" value="F:protein serine/threonine phosphatase activity"/>
    <property type="evidence" value="ECO:0007669"/>
    <property type="project" value="UniProtKB-EC"/>
</dbReference>
<dbReference type="InterPro" id="IPR036457">
    <property type="entry name" value="PPM-type-like_dom_sf"/>
</dbReference>
<evidence type="ECO:0000256" key="3">
    <source>
        <dbReference type="ARBA" id="ARBA00006702"/>
    </source>
</evidence>
<dbReference type="Pfam" id="PF00481">
    <property type="entry name" value="PP2C"/>
    <property type="match status" value="2"/>
</dbReference>
<comment type="catalytic activity">
    <reaction evidence="9">
        <text>O-phospho-L-threonyl-[protein] + H2O = L-threonyl-[protein] + phosphate</text>
        <dbReference type="Rhea" id="RHEA:47004"/>
        <dbReference type="Rhea" id="RHEA-COMP:11060"/>
        <dbReference type="Rhea" id="RHEA-COMP:11605"/>
        <dbReference type="ChEBI" id="CHEBI:15377"/>
        <dbReference type="ChEBI" id="CHEBI:30013"/>
        <dbReference type="ChEBI" id="CHEBI:43474"/>
        <dbReference type="ChEBI" id="CHEBI:61977"/>
        <dbReference type="EC" id="3.1.3.16"/>
    </reaction>
    <physiologicalReaction direction="left-to-right" evidence="9">
        <dbReference type="Rhea" id="RHEA:47005"/>
    </physiologicalReaction>
</comment>
<evidence type="ECO:0000256" key="1">
    <source>
        <dbReference type="ARBA" id="ARBA00001936"/>
    </source>
</evidence>
<evidence type="ECO:0000313" key="13">
    <source>
        <dbReference type="EMBL" id="KAG2176644.1"/>
    </source>
</evidence>
<dbReference type="InterPro" id="IPR000222">
    <property type="entry name" value="PP2C_BS"/>
</dbReference>
<dbReference type="InterPro" id="IPR001932">
    <property type="entry name" value="PPM-type_phosphatase-like_dom"/>
</dbReference>
<evidence type="ECO:0000256" key="7">
    <source>
        <dbReference type="ARBA" id="ARBA00022912"/>
    </source>
</evidence>
<keyword evidence="5" id="KW-0479">Metal-binding</keyword>
<comment type="cofactor">
    <cofactor evidence="2">
        <name>Mg(2+)</name>
        <dbReference type="ChEBI" id="CHEBI:18420"/>
    </cofactor>
</comment>
<dbReference type="EC" id="3.1.3.16" evidence="4"/>
<evidence type="ECO:0000256" key="4">
    <source>
        <dbReference type="ARBA" id="ARBA00013081"/>
    </source>
</evidence>
<evidence type="ECO:0000256" key="6">
    <source>
        <dbReference type="ARBA" id="ARBA00022801"/>
    </source>
</evidence>
<dbReference type="OrthoDB" id="10264738at2759"/>
<dbReference type="AlphaFoldDB" id="A0A8H7PNH7"/>
<evidence type="ECO:0000256" key="5">
    <source>
        <dbReference type="ARBA" id="ARBA00022723"/>
    </source>
</evidence>
<protein>
    <recommendedName>
        <fullName evidence="4">protein-serine/threonine phosphatase</fullName>
        <ecNumber evidence="4">3.1.3.16</ecNumber>
    </recommendedName>
</protein>
<organism evidence="13 14">
    <name type="scientific">Umbelopsis vinacea</name>
    <dbReference type="NCBI Taxonomy" id="44442"/>
    <lineage>
        <taxon>Eukaryota</taxon>
        <taxon>Fungi</taxon>
        <taxon>Fungi incertae sedis</taxon>
        <taxon>Mucoromycota</taxon>
        <taxon>Mucoromycotina</taxon>
        <taxon>Umbelopsidomycetes</taxon>
        <taxon>Umbelopsidales</taxon>
        <taxon>Umbelopsidaceae</taxon>
        <taxon>Umbelopsis</taxon>
    </lineage>
</organism>
<proteinExistence type="inferred from homology"/>
<evidence type="ECO:0000256" key="2">
    <source>
        <dbReference type="ARBA" id="ARBA00001946"/>
    </source>
</evidence>
<keyword evidence="14" id="KW-1185">Reference proteome</keyword>
<dbReference type="SUPFAM" id="SSF81606">
    <property type="entry name" value="PP2C-like"/>
    <property type="match status" value="1"/>
</dbReference>
<comment type="similarity">
    <text evidence="3 10">Belongs to the PP2C family.</text>
</comment>
<evidence type="ECO:0000256" key="10">
    <source>
        <dbReference type="RuleBase" id="RU003465"/>
    </source>
</evidence>
<dbReference type="Gene3D" id="3.60.40.10">
    <property type="entry name" value="PPM-type phosphatase domain"/>
    <property type="match status" value="1"/>
</dbReference>